<comment type="caution">
    <text evidence="10">The sequence shown here is derived from an EMBL/GenBank/DDBJ whole genome shotgun (WGS) entry which is preliminary data.</text>
</comment>
<evidence type="ECO:0000256" key="4">
    <source>
        <dbReference type="ARBA" id="ARBA00022448"/>
    </source>
</evidence>
<evidence type="ECO:0000256" key="6">
    <source>
        <dbReference type="ARBA" id="ARBA00022692"/>
    </source>
</evidence>
<gene>
    <name evidence="10" type="ORF">ACEWY4_023921</name>
</gene>
<dbReference type="AlphaFoldDB" id="A0ABD1IYX1"/>
<dbReference type="GO" id="GO:0005886">
    <property type="term" value="C:plasma membrane"/>
    <property type="evidence" value="ECO:0007669"/>
    <property type="project" value="UniProtKB-SubCell"/>
</dbReference>
<accession>A0ABD1IYX1</accession>
<evidence type="ECO:0000256" key="5">
    <source>
        <dbReference type="ARBA" id="ARBA00022475"/>
    </source>
</evidence>
<evidence type="ECO:0000256" key="8">
    <source>
        <dbReference type="ARBA" id="ARBA00023136"/>
    </source>
</evidence>
<evidence type="ECO:0000313" key="10">
    <source>
        <dbReference type="EMBL" id="KAL2080128.1"/>
    </source>
</evidence>
<dbReference type="PANTHER" id="PTHR12929">
    <property type="entry name" value="SOLUTE CARRIER FAMILY 52"/>
    <property type="match status" value="1"/>
</dbReference>
<sequence length="477" mass="51073">MSLLTHVLACLFGLGSWVTICGIWVELPLLVPQLPEGWYLPSYLSILIQLANVGPLCVTLAHRLRPGKLNESALIYSIVSLGAVATFLMAFFWSQTVEVGGVHRSLPLFVLAFLVSAVDCTSSVTFLPFMNRLPPVYLTSYFVGEGLSGLLPALVALAQGVGVMHCVNATTLRHASLPGNASWEPSTQTELTVLSANNSTAEWDSSLVSNASVLTDVAGSVGLVPLYQPASFSAKAFFFFLTAMMLVCLGAFLLLNCLPCVPREPSPSSNGSQGRKASKAEQTFMISSASSKLRSNRRFGTGRYSWPEIVYIFVVLAWANALTNAVLPSVQSYSCLPYGNVTYHWSATMAAVANPVACFIAMFFPRRSLLLMGILTVTGSAIGAYIMGMAVLSPCPLLVHDIAGSVIIVGAWVLFVLTLSYVKVIIGVILRDEGHSALVWCGAVVQLGSMIGAFTIFPLVNVYSLFKSGDPCNTQCL</sequence>
<comment type="catalytic activity">
    <reaction evidence="1 9">
        <text>riboflavin(in) = riboflavin(out)</text>
        <dbReference type="Rhea" id="RHEA:35015"/>
        <dbReference type="ChEBI" id="CHEBI:57986"/>
    </reaction>
</comment>
<dbReference type="PANTHER" id="PTHR12929:SF19">
    <property type="entry name" value="RIBOFLAVIN TRANSPORTER"/>
    <property type="match status" value="1"/>
</dbReference>
<dbReference type="GO" id="GO:0032217">
    <property type="term" value="F:riboflavin transmembrane transporter activity"/>
    <property type="evidence" value="ECO:0007669"/>
    <property type="project" value="UniProtKB-UniRule"/>
</dbReference>
<dbReference type="Proteomes" id="UP001591681">
    <property type="component" value="Unassembled WGS sequence"/>
</dbReference>
<evidence type="ECO:0000313" key="11">
    <source>
        <dbReference type="Proteomes" id="UP001591681"/>
    </source>
</evidence>
<feature type="transmembrane region" description="Helical" evidence="9">
    <location>
        <begin position="136"/>
        <end position="158"/>
    </location>
</feature>
<keyword evidence="6 9" id="KW-0812">Transmembrane</keyword>
<feature type="transmembrane region" description="Helical" evidence="9">
    <location>
        <begin position="437"/>
        <end position="460"/>
    </location>
</feature>
<dbReference type="EMBL" id="JBHFQA010000021">
    <property type="protein sequence ID" value="KAL2080128.1"/>
    <property type="molecule type" value="Genomic_DNA"/>
</dbReference>
<reference evidence="10 11" key="1">
    <citation type="submission" date="2024-09" db="EMBL/GenBank/DDBJ databases">
        <title>A chromosome-level genome assembly of Gray's grenadier anchovy, Coilia grayii.</title>
        <authorList>
            <person name="Fu Z."/>
        </authorList>
    </citation>
    <scope>NUCLEOTIDE SEQUENCE [LARGE SCALE GENOMIC DNA]</scope>
    <source>
        <strain evidence="10">G4</strain>
        <tissue evidence="10">Muscle</tissue>
    </source>
</reference>
<protein>
    <recommendedName>
        <fullName evidence="9">Riboflavin transporter</fullName>
    </recommendedName>
</protein>
<feature type="transmembrane region" description="Helical" evidence="9">
    <location>
        <begin position="402"/>
        <end position="430"/>
    </location>
</feature>
<keyword evidence="4 9" id="KW-0813">Transport</keyword>
<feature type="transmembrane region" description="Helical" evidence="9">
    <location>
        <begin position="304"/>
        <end position="323"/>
    </location>
</feature>
<keyword evidence="11" id="KW-1185">Reference proteome</keyword>
<feature type="transmembrane region" description="Helical" evidence="9">
    <location>
        <begin position="38"/>
        <end position="61"/>
    </location>
</feature>
<comment type="similarity">
    <text evidence="3 9">Belongs to the riboflavin transporter family.</text>
</comment>
<evidence type="ECO:0000256" key="9">
    <source>
        <dbReference type="RuleBase" id="RU368035"/>
    </source>
</evidence>
<evidence type="ECO:0000256" key="3">
    <source>
        <dbReference type="ARBA" id="ARBA00006366"/>
    </source>
</evidence>
<keyword evidence="8 9" id="KW-0472">Membrane</keyword>
<name>A0ABD1IYX1_9TELE</name>
<comment type="function">
    <text evidence="9">Plasma membrane transporter mediating the uptake by cells of the water soluble vitamin B2/riboflavin that plays a key role in biochemical oxidation-reduction reactions of the carbohydrate, lipid, and amino acid metabolism.</text>
</comment>
<evidence type="ECO:0000256" key="7">
    <source>
        <dbReference type="ARBA" id="ARBA00022989"/>
    </source>
</evidence>
<feature type="transmembrane region" description="Helical" evidence="9">
    <location>
        <begin position="106"/>
        <end position="129"/>
    </location>
</feature>
<keyword evidence="7 9" id="KW-1133">Transmembrane helix</keyword>
<organism evidence="10 11">
    <name type="scientific">Coilia grayii</name>
    <name type="common">Gray's grenadier anchovy</name>
    <dbReference type="NCBI Taxonomy" id="363190"/>
    <lineage>
        <taxon>Eukaryota</taxon>
        <taxon>Metazoa</taxon>
        <taxon>Chordata</taxon>
        <taxon>Craniata</taxon>
        <taxon>Vertebrata</taxon>
        <taxon>Euteleostomi</taxon>
        <taxon>Actinopterygii</taxon>
        <taxon>Neopterygii</taxon>
        <taxon>Teleostei</taxon>
        <taxon>Clupei</taxon>
        <taxon>Clupeiformes</taxon>
        <taxon>Clupeoidei</taxon>
        <taxon>Engraulidae</taxon>
        <taxon>Coilinae</taxon>
        <taxon>Coilia</taxon>
    </lineage>
</organism>
<evidence type="ECO:0000256" key="1">
    <source>
        <dbReference type="ARBA" id="ARBA00000215"/>
    </source>
</evidence>
<evidence type="ECO:0000256" key="2">
    <source>
        <dbReference type="ARBA" id="ARBA00004651"/>
    </source>
</evidence>
<comment type="subcellular location">
    <subcellularLocation>
        <location evidence="2 9">Cell membrane</location>
        <topology evidence="2 9">Multi-pass membrane protein</topology>
    </subcellularLocation>
</comment>
<feature type="transmembrane region" description="Helical" evidence="9">
    <location>
        <begin position="369"/>
        <end position="390"/>
    </location>
</feature>
<dbReference type="Pfam" id="PF06237">
    <property type="entry name" value="SLC52_ribofla_tr"/>
    <property type="match status" value="1"/>
</dbReference>
<proteinExistence type="inferred from homology"/>
<feature type="transmembrane region" description="Helical" evidence="9">
    <location>
        <begin position="343"/>
        <end position="364"/>
    </location>
</feature>
<dbReference type="InterPro" id="IPR009357">
    <property type="entry name" value="Riboflavin_transptr"/>
</dbReference>
<feature type="transmembrane region" description="Helical" evidence="9">
    <location>
        <begin position="236"/>
        <end position="258"/>
    </location>
</feature>
<keyword evidence="5 9" id="KW-1003">Cell membrane</keyword>
<feature type="transmembrane region" description="Helical" evidence="9">
    <location>
        <begin position="73"/>
        <end position="94"/>
    </location>
</feature>